<dbReference type="Proteomes" id="UP000053766">
    <property type="component" value="Unassembled WGS sequence"/>
</dbReference>
<dbReference type="InterPro" id="IPR013083">
    <property type="entry name" value="Znf_RING/FYVE/PHD"/>
</dbReference>
<evidence type="ECO:0000259" key="5">
    <source>
        <dbReference type="PROSITE" id="PS50089"/>
    </source>
</evidence>
<protein>
    <recommendedName>
        <fullName evidence="5">RING-type domain-containing protein</fullName>
    </recommendedName>
</protein>
<evidence type="ECO:0000256" key="2">
    <source>
        <dbReference type="ARBA" id="ARBA00022771"/>
    </source>
</evidence>
<proteinExistence type="predicted"/>
<dbReference type="Pfam" id="PF00097">
    <property type="entry name" value="zf-C3HC4"/>
    <property type="match status" value="1"/>
</dbReference>
<accession>A0A0D8YG75</accession>
<feature type="domain" description="RING-type" evidence="5">
    <location>
        <begin position="223"/>
        <end position="264"/>
    </location>
</feature>
<dbReference type="GO" id="GO:0008270">
    <property type="term" value="F:zinc ion binding"/>
    <property type="evidence" value="ECO:0007669"/>
    <property type="project" value="UniProtKB-KW"/>
</dbReference>
<dbReference type="InterPro" id="IPR001841">
    <property type="entry name" value="Znf_RING"/>
</dbReference>
<evidence type="ECO:0000256" key="4">
    <source>
        <dbReference type="PROSITE-ProRule" id="PRU00175"/>
    </source>
</evidence>
<dbReference type="Gene3D" id="3.30.40.10">
    <property type="entry name" value="Zinc/RING finger domain, C3HC4 (zinc finger)"/>
    <property type="match status" value="1"/>
</dbReference>
<evidence type="ECO:0000313" key="6">
    <source>
        <dbReference type="EMBL" id="KJH53671.1"/>
    </source>
</evidence>
<keyword evidence="3" id="KW-0862">Zinc</keyword>
<name>A0A0D8YG75_DICVI</name>
<reference evidence="6 7" key="1">
    <citation type="submission" date="2013-11" db="EMBL/GenBank/DDBJ databases">
        <title>Draft genome of the bovine lungworm Dictyocaulus viviparus.</title>
        <authorList>
            <person name="Mitreva M."/>
        </authorList>
    </citation>
    <scope>NUCLEOTIDE SEQUENCE [LARGE SCALE GENOMIC DNA]</scope>
    <source>
        <strain evidence="6 7">HannoverDv2000</strain>
    </source>
</reference>
<dbReference type="SUPFAM" id="SSF57850">
    <property type="entry name" value="RING/U-box"/>
    <property type="match status" value="1"/>
</dbReference>
<sequence>MELVEYRCKSHDKQIVVTICDADIRTYVSGKNSVLHICFLVSIKEYSFVNVLFVLAICEITITRTYFHCQLFSYILYEHGCLHIILFLREQHRVPVMGLASYNCNDIWDVDINRLQNCYAPFLQAYVLHYFSFGYIRLPQWLEDGGLACGDTVQVQFFLEKDSMYIRLGKNRRDWTVALSTNIDQSFKILFVVESAKENFFVIRDDLYVDYVLNGVPRQLRYCASCADDIHYRLVVYSCGHYMCFSCWKKWTKKNEEFICFLCHQKAYHHVLARLRDSPCPVDNCRSGDNIREYVLVPCGLVVCCYFFLLNFQIMISFCFGECVVRCLFKDSDGEERRICPYELCNKPVESKWPLYIN</sequence>
<dbReference type="InterPro" id="IPR018957">
    <property type="entry name" value="Znf_C3HC4_RING-type"/>
</dbReference>
<evidence type="ECO:0000256" key="1">
    <source>
        <dbReference type="ARBA" id="ARBA00022723"/>
    </source>
</evidence>
<keyword evidence="1" id="KW-0479">Metal-binding</keyword>
<reference evidence="7" key="2">
    <citation type="journal article" date="2016" name="Sci. Rep.">
        <title>Dictyocaulus viviparus genome, variome and transcriptome elucidate lungworm biology and support future intervention.</title>
        <authorList>
            <person name="McNulty S.N."/>
            <person name="Strube C."/>
            <person name="Rosa B.A."/>
            <person name="Martin J.C."/>
            <person name="Tyagi R."/>
            <person name="Choi Y.J."/>
            <person name="Wang Q."/>
            <person name="Hallsworth Pepin K."/>
            <person name="Zhang X."/>
            <person name="Ozersky P."/>
            <person name="Wilson R.K."/>
            <person name="Sternberg P.W."/>
            <person name="Gasser R.B."/>
            <person name="Mitreva M."/>
        </authorList>
    </citation>
    <scope>NUCLEOTIDE SEQUENCE [LARGE SCALE GENOMIC DNA]</scope>
    <source>
        <strain evidence="7">HannoverDv2000</strain>
    </source>
</reference>
<dbReference type="AlphaFoldDB" id="A0A0D8YG75"/>
<dbReference type="PROSITE" id="PS50089">
    <property type="entry name" value="ZF_RING_2"/>
    <property type="match status" value="1"/>
</dbReference>
<keyword evidence="2 4" id="KW-0863">Zinc-finger</keyword>
<keyword evidence="7" id="KW-1185">Reference proteome</keyword>
<evidence type="ECO:0000313" key="7">
    <source>
        <dbReference type="Proteomes" id="UP000053766"/>
    </source>
</evidence>
<dbReference type="EMBL" id="KN716150">
    <property type="protein sequence ID" value="KJH53671.1"/>
    <property type="molecule type" value="Genomic_DNA"/>
</dbReference>
<dbReference type="OrthoDB" id="1630758at2759"/>
<gene>
    <name evidence="6" type="ORF">DICVIV_00099</name>
</gene>
<organism evidence="6 7">
    <name type="scientific">Dictyocaulus viviparus</name>
    <name type="common">Bovine lungworm</name>
    <dbReference type="NCBI Taxonomy" id="29172"/>
    <lineage>
        <taxon>Eukaryota</taxon>
        <taxon>Metazoa</taxon>
        <taxon>Ecdysozoa</taxon>
        <taxon>Nematoda</taxon>
        <taxon>Chromadorea</taxon>
        <taxon>Rhabditida</taxon>
        <taxon>Rhabditina</taxon>
        <taxon>Rhabditomorpha</taxon>
        <taxon>Strongyloidea</taxon>
        <taxon>Metastrongylidae</taxon>
        <taxon>Dictyocaulus</taxon>
    </lineage>
</organism>
<evidence type="ECO:0000256" key="3">
    <source>
        <dbReference type="ARBA" id="ARBA00022833"/>
    </source>
</evidence>